<protein>
    <submittedName>
        <fullName evidence="2">Uncharacterized protein</fullName>
    </submittedName>
</protein>
<keyword evidence="3" id="KW-1185">Reference proteome</keyword>
<evidence type="ECO:0000313" key="3">
    <source>
        <dbReference type="Proteomes" id="UP000324222"/>
    </source>
</evidence>
<accession>A0A5B7DQT8</accession>
<proteinExistence type="predicted"/>
<gene>
    <name evidence="2" type="ORF">E2C01_016408</name>
</gene>
<comment type="caution">
    <text evidence="2">The sequence shown here is derived from an EMBL/GenBank/DDBJ whole genome shotgun (WGS) entry which is preliminary data.</text>
</comment>
<dbReference type="Proteomes" id="UP000324222">
    <property type="component" value="Unassembled WGS sequence"/>
</dbReference>
<reference evidence="2 3" key="1">
    <citation type="submission" date="2019-05" db="EMBL/GenBank/DDBJ databases">
        <title>Another draft genome of Portunus trituberculatus and its Hox gene families provides insights of decapod evolution.</title>
        <authorList>
            <person name="Jeong J.-H."/>
            <person name="Song I."/>
            <person name="Kim S."/>
            <person name="Choi T."/>
            <person name="Kim D."/>
            <person name="Ryu S."/>
            <person name="Kim W."/>
        </authorList>
    </citation>
    <scope>NUCLEOTIDE SEQUENCE [LARGE SCALE GENOMIC DNA]</scope>
    <source>
        <tissue evidence="2">Muscle</tissue>
    </source>
</reference>
<evidence type="ECO:0000256" key="1">
    <source>
        <dbReference type="SAM" id="MobiDB-lite"/>
    </source>
</evidence>
<sequence>MTTAAPLRTRKASGQAYYTMPRASMEPIEGVGKGVTGGGAVTAQGRVSRGNKMNQRKCNVDRGVCVSVRRGVCEDNTGALGRRPSPGLSLPGTLVCTQRRQPLVTCLSAGLGQPDLAVPGPGPPGRPRRALHGGRDTPSLRARPPARSGVTERDTGGGAARHAALEPAQTVPPAVPTSNGQVAAVGYAPRPLDMRWCGRGAALLRRERRLQGRPEGMSSPHKSGATPNSARAPGPVLRPVLTRGPGGAESRGKGDVRLTSVRTSNSTEERRCLPAGPRRVASGDQE</sequence>
<dbReference type="AlphaFoldDB" id="A0A5B7DQT8"/>
<name>A0A5B7DQT8_PORTR</name>
<organism evidence="2 3">
    <name type="scientific">Portunus trituberculatus</name>
    <name type="common">Swimming crab</name>
    <name type="synonym">Neptunus trituberculatus</name>
    <dbReference type="NCBI Taxonomy" id="210409"/>
    <lineage>
        <taxon>Eukaryota</taxon>
        <taxon>Metazoa</taxon>
        <taxon>Ecdysozoa</taxon>
        <taxon>Arthropoda</taxon>
        <taxon>Crustacea</taxon>
        <taxon>Multicrustacea</taxon>
        <taxon>Malacostraca</taxon>
        <taxon>Eumalacostraca</taxon>
        <taxon>Eucarida</taxon>
        <taxon>Decapoda</taxon>
        <taxon>Pleocyemata</taxon>
        <taxon>Brachyura</taxon>
        <taxon>Eubrachyura</taxon>
        <taxon>Portunoidea</taxon>
        <taxon>Portunidae</taxon>
        <taxon>Portuninae</taxon>
        <taxon>Portunus</taxon>
    </lineage>
</organism>
<feature type="region of interest" description="Disordered" evidence="1">
    <location>
        <begin position="110"/>
        <end position="163"/>
    </location>
</feature>
<evidence type="ECO:0000313" key="2">
    <source>
        <dbReference type="EMBL" id="MPC23363.1"/>
    </source>
</evidence>
<dbReference type="EMBL" id="VSRR010001197">
    <property type="protein sequence ID" value="MPC23363.1"/>
    <property type="molecule type" value="Genomic_DNA"/>
</dbReference>
<feature type="region of interest" description="Disordered" evidence="1">
    <location>
        <begin position="211"/>
        <end position="286"/>
    </location>
</feature>